<keyword evidence="3 5" id="KW-0371">Homeobox</keyword>
<evidence type="ECO:0000256" key="6">
    <source>
        <dbReference type="RuleBase" id="RU000682"/>
    </source>
</evidence>
<dbReference type="SMART" id="SM00389">
    <property type="entry name" value="HOX"/>
    <property type="match status" value="1"/>
</dbReference>
<dbReference type="AlphaFoldDB" id="A0A8B8E4I3"/>
<reference evidence="10" key="2">
    <citation type="submission" date="2025-08" db="UniProtKB">
        <authorList>
            <consortium name="RefSeq"/>
        </authorList>
    </citation>
    <scope>IDENTIFICATION</scope>
    <source>
        <tissue evidence="10">Whole sample</tissue>
    </source>
</reference>
<evidence type="ECO:0000313" key="9">
    <source>
        <dbReference type="Proteomes" id="UP000694844"/>
    </source>
</evidence>
<dbReference type="Proteomes" id="UP000694844">
    <property type="component" value="Chromosome 1"/>
</dbReference>
<evidence type="ECO:0000256" key="7">
    <source>
        <dbReference type="SAM" id="MobiDB-lite"/>
    </source>
</evidence>
<dbReference type="InterPro" id="IPR001356">
    <property type="entry name" value="HD"/>
</dbReference>
<dbReference type="InterPro" id="IPR009057">
    <property type="entry name" value="Homeodomain-like_sf"/>
</dbReference>
<dbReference type="SUPFAM" id="SSF46689">
    <property type="entry name" value="Homeodomain-like"/>
    <property type="match status" value="1"/>
</dbReference>
<feature type="domain" description="Homeobox" evidence="8">
    <location>
        <begin position="103"/>
        <end position="163"/>
    </location>
</feature>
<dbReference type="PROSITE" id="PS00027">
    <property type="entry name" value="HOMEOBOX_1"/>
    <property type="match status" value="1"/>
</dbReference>
<gene>
    <name evidence="10" type="primary">LOC111131144</name>
</gene>
<dbReference type="GeneID" id="111131144"/>
<dbReference type="RefSeq" id="XP_022334236.1">
    <property type="nucleotide sequence ID" value="XM_022478528.1"/>
</dbReference>
<evidence type="ECO:0000259" key="8">
    <source>
        <dbReference type="PROSITE" id="PS50071"/>
    </source>
</evidence>
<dbReference type="PROSITE" id="PS50071">
    <property type="entry name" value="HOMEOBOX_2"/>
    <property type="match status" value="1"/>
</dbReference>
<sequence length="263" mass="30011">MELPNSSPEHINNLEEDMVNCDIECKDVDDVMTLHADNVNSVTEDGLAPLQPVPNTSILKFSICNILRLPDKERPADTAATSESHLPLHSSVEHKTSDLASSIKSKRNRTTFSTKQLQELEKVFRKTHYPDVFLREKLASKIKLPESRIQVWFQNRRAKWRKREKMSLGAGFVTYGLPFSLSWAAHHSSLMSHTALMTSVMEMANPHPHLSPEAPRYKPYTEQSGSMNARHPNPLSKRRPDLLTGIPTQREQKMQMAKEKYTK</sequence>
<evidence type="ECO:0000313" key="10">
    <source>
        <dbReference type="RefSeq" id="XP_022334236.1"/>
    </source>
</evidence>
<dbReference type="KEGG" id="cvn:111131144"/>
<keyword evidence="9" id="KW-1185">Reference proteome</keyword>
<dbReference type="GO" id="GO:0005634">
    <property type="term" value="C:nucleus"/>
    <property type="evidence" value="ECO:0007669"/>
    <property type="project" value="UniProtKB-SubCell"/>
</dbReference>
<dbReference type="Gene3D" id="1.10.10.60">
    <property type="entry name" value="Homeodomain-like"/>
    <property type="match status" value="1"/>
</dbReference>
<dbReference type="InterPro" id="IPR050649">
    <property type="entry name" value="Paired_Homeobox_TFs"/>
</dbReference>
<feature type="DNA-binding region" description="Homeobox" evidence="5">
    <location>
        <begin position="105"/>
        <end position="164"/>
    </location>
</feature>
<proteinExistence type="predicted"/>
<organism evidence="9 10">
    <name type="scientific">Crassostrea virginica</name>
    <name type="common">Eastern oyster</name>
    <dbReference type="NCBI Taxonomy" id="6565"/>
    <lineage>
        <taxon>Eukaryota</taxon>
        <taxon>Metazoa</taxon>
        <taxon>Spiralia</taxon>
        <taxon>Lophotrochozoa</taxon>
        <taxon>Mollusca</taxon>
        <taxon>Bivalvia</taxon>
        <taxon>Autobranchia</taxon>
        <taxon>Pteriomorphia</taxon>
        <taxon>Ostreida</taxon>
        <taxon>Ostreoidea</taxon>
        <taxon>Ostreidae</taxon>
        <taxon>Crassostrea</taxon>
    </lineage>
</organism>
<keyword evidence="2 5" id="KW-0238">DNA-binding</keyword>
<dbReference type="CDD" id="cd00086">
    <property type="entry name" value="homeodomain"/>
    <property type="match status" value="1"/>
</dbReference>
<evidence type="ECO:0000256" key="2">
    <source>
        <dbReference type="ARBA" id="ARBA00023125"/>
    </source>
</evidence>
<dbReference type="Pfam" id="PF00046">
    <property type="entry name" value="Homeodomain"/>
    <property type="match status" value="1"/>
</dbReference>
<dbReference type="InterPro" id="IPR017970">
    <property type="entry name" value="Homeobox_CS"/>
</dbReference>
<evidence type="ECO:0000256" key="3">
    <source>
        <dbReference type="ARBA" id="ARBA00023155"/>
    </source>
</evidence>
<accession>A0A8B8E4I3</accession>
<dbReference type="PANTHER" id="PTHR24329:SF543">
    <property type="entry name" value="FI01017P-RELATED"/>
    <property type="match status" value="1"/>
</dbReference>
<dbReference type="GO" id="GO:0000977">
    <property type="term" value="F:RNA polymerase II transcription regulatory region sequence-specific DNA binding"/>
    <property type="evidence" value="ECO:0007669"/>
    <property type="project" value="TreeGrafter"/>
</dbReference>
<dbReference type="OrthoDB" id="6159439at2759"/>
<protein>
    <submittedName>
        <fullName evidence="10">Paired mesoderm homeobox protein 2-like</fullName>
    </submittedName>
</protein>
<evidence type="ECO:0000256" key="4">
    <source>
        <dbReference type="ARBA" id="ARBA00023242"/>
    </source>
</evidence>
<keyword evidence="4 5" id="KW-0539">Nucleus</keyword>
<dbReference type="GO" id="GO:0000981">
    <property type="term" value="F:DNA-binding transcription factor activity, RNA polymerase II-specific"/>
    <property type="evidence" value="ECO:0007669"/>
    <property type="project" value="InterPro"/>
</dbReference>
<evidence type="ECO:0000256" key="1">
    <source>
        <dbReference type="ARBA" id="ARBA00004123"/>
    </source>
</evidence>
<dbReference type="FunFam" id="1.10.10.60:FF:000291">
    <property type="entry name" value="ALX homeobox protein 1"/>
    <property type="match status" value="1"/>
</dbReference>
<reference evidence="9" key="1">
    <citation type="submission" date="2024-06" db="UniProtKB">
        <authorList>
            <consortium name="RefSeq"/>
        </authorList>
    </citation>
    <scope>NUCLEOTIDE SEQUENCE [LARGE SCALE GENOMIC DNA]</scope>
</reference>
<feature type="compositionally biased region" description="Basic and acidic residues" evidence="7">
    <location>
        <begin position="250"/>
        <end position="263"/>
    </location>
</feature>
<comment type="subcellular location">
    <subcellularLocation>
        <location evidence="1 5 6">Nucleus</location>
    </subcellularLocation>
</comment>
<feature type="region of interest" description="Disordered" evidence="7">
    <location>
        <begin position="206"/>
        <end position="263"/>
    </location>
</feature>
<evidence type="ECO:0000256" key="5">
    <source>
        <dbReference type="PROSITE-ProRule" id="PRU00108"/>
    </source>
</evidence>
<dbReference type="PANTHER" id="PTHR24329">
    <property type="entry name" value="HOMEOBOX PROTEIN ARISTALESS"/>
    <property type="match status" value="1"/>
</dbReference>
<name>A0A8B8E4I3_CRAVI</name>